<feature type="compositionally biased region" description="Basic and acidic residues" evidence="1">
    <location>
        <begin position="231"/>
        <end position="245"/>
    </location>
</feature>
<feature type="region of interest" description="Disordered" evidence="1">
    <location>
        <begin position="231"/>
        <end position="279"/>
    </location>
</feature>
<protein>
    <submittedName>
        <fullName evidence="2">Uncharacterized protein</fullName>
    </submittedName>
</protein>
<evidence type="ECO:0000313" key="2">
    <source>
        <dbReference type="EMBL" id="KZM19486.1"/>
    </source>
</evidence>
<feature type="region of interest" description="Disordered" evidence="1">
    <location>
        <begin position="132"/>
        <end position="209"/>
    </location>
</feature>
<feature type="region of interest" description="Disordered" evidence="1">
    <location>
        <begin position="1"/>
        <end position="100"/>
    </location>
</feature>
<feature type="compositionally biased region" description="Polar residues" evidence="1">
    <location>
        <begin position="171"/>
        <end position="180"/>
    </location>
</feature>
<evidence type="ECO:0000313" key="3">
    <source>
        <dbReference type="Proteomes" id="UP000076837"/>
    </source>
</evidence>
<feature type="compositionally biased region" description="Basic and acidic residues" evidence="1">
    <location>
        <begin position="85"/>
        <end position="98"/>
    </location>
</feature>
<feature type="compositionally biased region" description="Polar residues" evidence="1">
    <location>
        <begin position="66"/>
        <end position="78"/>
    </location>
</feature>
<reference evidence="2 3" key="1">
    <citation type="journal article" date="2016" name="Sci. Rep.">
        <title>Draft genome sequencing and secretome analysis of fungal phytopathogen Ascochyta rabiei provides insight into the necrotrophic effector repertoire.</title>
        <authorList>
            <person name="Verma S."/>
            <person name="Gazara R.K."/>
            <person name="Nizam S."/>
            <person name="Parween S."/>
            <person name="Chattopadhyay D."/>
            <person name="Verma P.K."/>
        </authorList>
    </citation>
    <scope>NUCLEOTIDE SEQUENCE [LARGE SCALE GENOMIC DNA]</scope>
    <source>
        <strain evidence="2 3">ArDII</strain>
    </source>
</reference>
<organism evidence="2 3">
    <name type="scientific">Didymella rabiei</name>
    <name type="common">Chickpea ascochyta blight fungus</name>
    <name type="synonym">Mycosphaerella rabiei</name>
    <dbReference type="NCBI Taxonomy" id="5454"/>
    <lineage>
        <taxon>Eukaryota</taxon>
        <taxon>Fungi</taxon>
        <taxon>Dikarya</taxon>
        <taxon>Ascomycota</taxon>
        <taxon>Pezizomycotina</taxon>
        <taxon>Dothideomycetes</taxon>
        <taxon>Pleosporomycetidae</taxon>
        <taxon>Pleosporales</taxon>
        <taxon>Pleosporineae</taxon>
        <taxon>Didymellaceae</taxon>
        <taxon>Ascochyta</taxon>
    </lineage>
</organism>
<name>A0A162XDL0_DIDRA</name>
<dbReference type="Proteomes" id="UP000076837">
    <property type="component" value="Unassembled WGS sequence"/>
</dbReference>
<accession>A0A162XDL0</accession>
<comment type="caution">
    <text evidence="2">The sequence shown here is derived from an EMBL/GenBank/DDBJ whole genome shotgun (WGS) entry which is preliminary data.</text>
</comment>
<evidence type="ECO:0000256" key="1">
    <source>
        <dbReference type="SAM" id="MobiDB-lite"/>
    </source>
</evidence>
<feature type="compositionally biased region" description="Basic and acidic residues" evidence="1">
    <location>
        <begin position="268"/>
        <end position="279"/>
    </location>
</feature>
<gene>
    <name evidence="2" type="ORF">ST47_g9335</name>
</gene>
<sequence length="435" mass="48124">MTPNEERQPASPSLSEGERTHLTNSPKSSSPHLLPATGPSGIRIPEGVRPSGRDNSIRHASPPPELSSTVTTRQTDASNSDDDVGLERLETVGDDPPRPRLLLDWLVAQRGTLRAKLGAFNEFKAVEFEAPRETAVEDAGSSLGTHIAGDDEGGQREASRREFSSEDKSPQHMSQEQQAVKDSVEKRSSGSDEDEYMMTGAMPPTEVAQAGTPLRLGESTQMDCEKIEKVEKVDAEKYDSDETSPHTKAPPRQAKGDGKKPKAAAPKPRGEKPTVETEDQKLAKAIDRIDNRDLTKALLFFVAQRFPEARKMILKADRLSMLHRNDSTIDPNYFAKKLSVEEVLARAILVGRRESFISDIFDDADTIDIQEEMPRDQPNEHPPGTDYPAVDMSSISIIRDNQTWRKTATFEAPFQKAEKASEITIPRDADVMNME</sequence>
<dbReference type="EMBL" id="JYNV01000291">
    <property type="protein sequence ID" value="KZM19486.1"/>
    <property type="molecule type" value="Genomic_DNA"/>
</dbReference>
<feature type="compositionally biased region" description="Basic and acidic residues" evidence="1">
    <location>
        <begin position="153"/>
        <end position="170"/>
    </location>
</feature>
<keyword evidence="3" id="KW-1185">Reference proteome</keyword>
<feature type="compositionally biased region" description="Polar residues" evidence="1">
    <location>
        <begin position="22"/>
        <end position="31"/>
    </location>
</feature>
<dbReference type="AlphaFoldDB" id="A0A162XDL0"/>
<proteinExistence type="predicted"/>